<reference evidence="1 2" key="1">
    <citation type="submission" date="2014-04" db="EMBL/GenBank/DDBJ databases">
        <authorList>
            <consortium name="DOE Joint Genome Institute"/>
            <person name="Kuo A."/>
            <person name="Kohler A."/>
            <person name="Jargeat P."/>
            <person name="Nagy L.G."/>
            <person name="Floudas D."/>
            <person name="Copeland A."/>
            <person name="Barry K.W."/>
            <person name="Cichocki N."/>
            <person name="Veneault-Fourrey C."/>
            <person name="LaButti K."/>
            <person name="Lindquist E.A."/>
            <person name="Lipzen A."/>
            <person name="Lundell T."/>
            <person name="Morin E."/>
            <person name="Murat C."/>
            <person name="Sun H."/>
            <person name="Tunlid A."/>
            <person name="Henrissat B."/>
            <person name="Grigoriev I.V."/>
            <person name="Hibbett D.S."/>
            <person name="Martin F."/>
            <person name="Nordberg H.P."/>
            <person name="Cantor M.N."/>
            <person name="Hua S.X."/>
        </authorList>
    </citation>
    <scope>NUCLEOTIDE SEQUENCE [LARGE SCALE GENOMIC DNA]</scope>
    <source>
        <strain evidence="1 2">Ve08.2h10</strain>
    </source>
</reference>
<evidence type="ECO:0000313" key="2">
    <source>
        <dbReference type="Proteomes" id="UP000054538"/>
    </source>
</evidence>
<name>A0A0D0DEX1_9AGAM</name>
<reference evidence="2" key="2">
    <citation type="submission" date="2015-01" db="EMBL/GenBank/DDBJ databases">
        <title>Evolutionary Origins and Diversification of the Mycorrhizal Mutualists.</title>
        <authorList>
            <consortium name="DOE Joint Genome Institute"/>
            <consortium name="Mycorrhizal Genomics Consortium"/>
            <person name="Kohler A."/>
            <person name="Kuo A."/>
            <person name="Nagy L.G."/>
            <person name="Floudas D."/>
            <person name="Copeland A."/>
            <person name="Barry K.W."/>
            <person name="Cichocki N."/>
            <person name="Veneault-Fourrey C."/>
            <person name="LaButti K."/>
            <person name="Lindquist E.A."/>
            <person name="Lipzen A."/>
            <person name="Lundell T."/>
            <person name="Morin E."/>
            <person name="Murat C."/>
            <person name="Riley R."/>
            <person name="Ohm R."/>
            <person name="Sun H."/>
            <person name="Tunlid A."/>
            <person name="Henrissat B."/>
            <person name="Grigoriev I.V."/>
            <person name="Hibbett D.S."/>
            <person name="Martin F."/>
        </authorList>
    </citation>
    <scope>NUCLEOTIDE SEQUENCE [LARGE SCALE GENOMIC DNA]</scope>
    <source>
        <strain evidence="2">Ve08.2h10</strain>
    </source>
</reference>
<evidence type="ECO:0000313" key="1">
    <source>
        <dbReference type="EMBL" id="KIK79499.1"/>
    </source>
</evidence>
<dbReference type="InParanoid" id="A0A0D0DEX1"/>
<accession>A0A0D0DEX1</accession>
<keyword evidence="2" id="KW-1185">Reference proteome</keyword>
<sequence>MPIALLLPPLPIVPLNPDILSIDVIFHPCIVAQCMSNDLVIYMCDLGQIITITYPLGPNGVRIVPGGIFKWMERHGLVLECFCALMSGQPTPACFVNEYLSRHTIVHCHHIDNQCGFYLNVTNIHVMTLLESAYWHIPTTSYTSEFISQFIRTSANFIAASNSRLHCQSQHAMPHTTHITVIA</sequence>
<dbReference type="OrthoDB" id="2672156at2759"/>
<dbReference type="Proteomes" id="UP000054538">
    <property type="component" value="Unassembled WGS sequence"/>
</dbReference>
<dbReference type="EMBL" id="KN826264">
    <property type="protein sequence ID" value="KIK79499.1"/>
    <property type="molecule type" value="Genomic_DNA"/>
</dbReference>
<dbReference type="HOGENOM" id="CLU_1475613_0_0_1"/>
<protein>
    <submittedName>
        <fullName evidence="1">Uncharacterized protein</fullName>
    </submittedName>
</protein>
<organism evidence="1 2">
    <name type="scientific">Paxillus rubicundulus Ve08.2h10</name>
    <dbReference type="NCBI Taxonomy" id="930991"/>
    <lineage>
        <taxon>Eukaryota</taxon>
        <taxon>Fungi</taxon>
        <taxon>Dikarya</taxon>
        <taxon>Basidiomycota</taxon>
        <taxon>Agaricomycotina</taxon>
        <taxon>Agaricomycetes</taxon>
        <taxon>Agaricomycetidae</taxon>
        <taxon>Boletales</taxon>
        <taxon>Paxilineae</taxon>
        <taxon>Paxillaceae</taxon>
        <taxon>Paxillus</taxon>
    </lineage>
</organism>
<proteinExistence type="predicted"/>
<gene>
    <name evidence="1" type="ORF">PAXRUDRAFT_28398</name>
</gene>
<dbReference type="AlphaFoldDB" id="A0A0D0DEX1"/>